<feature type="domain" description="RecX first three-helical" evidence="8">
    <location>
        <begin position="69"/>
        <end position="108"/>
    </location>
</feature>
<accession>A0ABS6JB61</accession>
<feature type="domain" description="RecX second three-helical" evidence="6">
    <location>
        <begin position="115"/>
        <end position="156"/>
    </location>
</feature>
<dbReference type="RefSeq" id="WP_217064643.1">
    <property type="nucleotide sequence ID" value="NZ_JAHQCS010000047.1"/>
</dbReference>
<evidence type="ECO:0000256" key="1">
    <source>
        <dbReference type="ARBA" id="ARBA00004496"/>
    </source>
</evidence>
<dbReference type="InterPro" id="IPR053925">
    <property type="entry name" value="RecX_HTH_3rd"/>
</dbReference>
<evidence type="ECO:0000313" key="10">
    <source>
        <dbReference type="Proteomes" id="UP000784880"/>
    </source>
</evidence>
<evidence type="ECO:0000259" key="6">
    <source>
        <dbReference type="Pfam" id="PF02631"/>
    </source>
</evidence>
<keyword evidence="4 5" id="KW-0963">Cytoplasm</keyword>
<dbReference type="InterPro" id="IPR053924">
    <property type="entry name" value="RecX_HTH_2nd"/>
</dbReference>
<comment type="function">
    <text evidence="5">Modulates RecA activity.</text>
</comment>
<dbReference type="NCBIfam" id="NF010733">
    <property type="entry name" value="PRK14135.1"/>
    <property type="match status" value="1"/>
</dbReference>
<proteinExistence type="inferred from homology"/>
<dbReference type="PANTHER" id="PTHR33602:SF1">
    <property type="entry name" value="REGULATORY PROTEIN RECX FAMILY PROTEIN"/>
    <property type="match status" value="1"/>
</dbReference>
<evidence type="ECO:0000256" key="3">
    <source>
        <dbReference type="ARBA" id="ARBA00018111"/>
    </source>
</evidence>
<dbReference type="InterPro" id="IPR003783">
    <property type="entry name" value="Regulatory_RecX"/>
</dbReference>
<evidence type="ECO:0000259" key="7">
    <source>
        <dbReference type="Pfam" id="PF21981"/>
    </source>
</evidence>
<keyword evidence="10" id="KW-1185">Reference proteome</keyword>
<evidence type="ECO:0000256" key="5">
    <source>
        <dbReference type="HAMAP-Rule" id="MF_01114"/>
    </source>
</evidence>
<reference evidence="9 10" key="1">
    <citation type="submission" date="2021-06" db="EMBL/GenBank/DDBJ databases">
        <title>Bacillus sp. RD4P76, an endophyte from a halophyte.</title>
        <authorList>
            <person name="Sun J.-Q."/>
        </authorList>
    </citation>
    <scope>NUCLEOTIDE SEQUENCE [LARGE SCALE GENOMIC DNA]</scope>
    <source>
        <strain evidence="9 10">CGMCC 1.15917</strain>
    </source>
</reference>
<comment type="similarity">
    <text evidence="2 5">Belongs to the RecX family.</text>
</comment>
<name>A0ABS6JB61_9BACI</name>
<dbReference type="Proteomes" id="UP000784880">
    <property type="component" value="Unassembled WGS sequence"/>
</dbReference>
<protein>
    <recommendedName>
        <fullName evidence="3 5">Regulatory protein RecX</fullName>
    </recommendedName>
</protein>
<organism evidence="9 10">
    <name type="scientific">Evansella tamaricis</name>
    <dbReference type="NCBI Taxonomy" id="2069301"/>
    <lineage>
        <taxon>Bacteria</taxon>
        <taxon>Bacillati</taxon>
        <taxon>Bacillota</taxon>
        <taxon>Bacilli</taxon>
        <taxon>Bacillales</taxon>
        <taxon>Bacillaceae</taxon>
        <taxon>Evansella</taxon>
    </lineage>
</organism>
<dbReference type="EMBL" id="JAHQCS010000047">
    <property type="protein sequence ID" value="MBU9710748.1"/>
    <property type="molecule type" value="Genomic_DNA"/>
</dbReference>
<evidence type="ECO:0000256" key="2">
    <source>
        <dbReference type="ARBA" id="ARBA00009695"/>
    </source>
</evidence>
<comment type="caution">
    <text evidence="9">The sequence shown here is derived from an EMBL/GenBank/DDBJ whole genome shotgun (WGS) entry which is preliminary data.</text>
</comment>
<feature type="domain" description="RecX third three-helical" evidence="7">
    <location>
        <begin position="219"/>
        <end position="266"/>
    </location>
</feature>
<comment type="subcellular location">
    <subcellularLocation>
        <location evidence="1 5">Cytoplasm</location>
    </subcellularLocation>
</comment>
<dbReference type="Pfam" id="PF02631">
    <property type="entry name" value="RecX_HTH2"/>
    <property type="match status" value="1"/>
</dbReference>
<feature type="domain" description="RecX third three-helical" evidence="7">
    <location>
        <begin position="161"/>
        <end position="209"/>
    </location>
</feature>
<gene>
    <name evidence="5 9" type="primary">recX</name>
    <name evidence="9" type="ORF">KS419_03190</name>
</gene>
<evidence type="ECO:0000313" key="9">
    <source>
        <dbReference type="EMBL" id="MBU9710748.1"/>
    </source>
</evidence>
<evidence type="ECO:0000259" key="8">
    <source>
        <dbReference type="Pfam" id="PF21982"/>
    </source>
</evidence>
<dbReference type="InterPro" id="IPR053926">
    <property type="entry name" value="RecX_HTH_1st"/>
</dbReference>
<dbReference type="HAMAP" id="MF_01114">
    <property type="entry name" value="RecX"/>
    <property type="match status" value="1"/>
</dbReference>
<dbReference type="Pfam" id="PF21981">
    <property type="entry name" value="RecX_HTH3"/>
    <property type="match status" value="2"/>
</dbReference>
<dbReference type="Pfam" id="PF21982">
    <property type="entry name" value="RecX_HTH1"/>
    <property type="match status" value="1"/>
</dbReference>
<dbReference type="PANTHER" id="PTHR33602">
    <property type="entry name" value="REGULATORY PROTEIN RECX FAMILY PROTEIN"/>
    <property type="match status" value="1"/>
</dbReference>
<sequence>MPITISKITIAKKNKGRFHIYVDRGDGNGDEYAFTVSEDIFIKRHLSKGKTLTEEEMNRIREEDVLDKAFQRTLHFISYRMRSEKEVLTYLHEQDIQKEEASQLLERLKDLNLLDDQAFAEAFVRTKKNTQKKGPLLIQQELYEKGITEKGIEKAMKEYPEEEVLENAMKTALKKQSSYQKEGQRKRQQKLMQFLIQRGFPSETARQVVESCDEQVPSDAEWEGLVKQGEKAEKKYSKYEAWEREQRIKQYLYQRGFSLDLIDEWLRNREVEN</sequence>
<evidence type="ECO:0000256" key="4">
    <source>
        <dbReference type="ARBA" id="ARBA00022490"/>
    </source>
</evidence>